<dbReference type="EMBL" id="BSXN01001629">
    <property type="protein sequence ID" value="GME73866.1"/>
    <property type="molecule type" value="Genomic_DNA"/>
</dbReference>
<protein>
    <submittedName>
        <fullName evidence="2">Unnamed protein product</fullName>
    </submittedName>
</protein>
<gene>
    <name evidence="2" type="ORF">Cboi02_000420900</name>
</gene>
<dbReference type="AlphaFoldDB" id="A0A9W6T319"/>
<organism evidence="2 3">
    <name type="scientific">Candida boidinii</name>
    <name type="common">Yeast</name>
    <dbReference type="NCBI Taxonomy" id="5477"/>
    <lineage>
        <taxon>Eukaryota</taxon>
        <taxon>Fungi</taxon>
        <taxon>Dikarya</taxon>
        <taxon>Ascomycota</taxon>
        <taxon>Saccharomycotina</taxon>
        <taxon>Pichiomycetes</taxon>
        <taxon>Pichiales</taxon>
        <taxon>Pichiaceae</taxon>
        <taxon>Ogataea</taxon>
        <taxon>Ogataea/Candida clade</taxon>
    </lineage>
</organism>
<accession>A0A9W6T319</accession>
<dbReference type="Proteomes" id="UP001165120">
    <property type="component" value="Unassembled WGS sequence"/>
</dbReference>
<comment type="caution">
    <text evidence="2">The sequence shown here is derived from an EMBL/GenBank/DDBJ whole genome shotgun (WGS) entry which is preliminary data.</text>
</comment>
<name>A0A9W6T319_CANBO</name>
<evidence type="ECO:0000313" key="3">
    <source>
        <dbReference type="Proteomes" id="UP001165120"/>
    </source>
</evidence>
<evidence type="ECO:0000313" key="2">
    <source>
        <dbReference type="EMBL" id="GME73866.1"/>
    </source>
</evidence>
<reference evidence="2" key="1">
    <citation type="submission" date="2023-04" db="EMBL/GenBank/DDBJ databases">
        <title>Candida boidinii NBRC 10035.</title>
        <authorList>
            <person name="Ichikawa N."/>
            <person name="Sato H."/>
            <person name="Tonouchi N."/>
        </authorList>
    </citation>
    <scope>NUCLEOTIDE SEQUENCE</scope>
    <source>
        <strain evidence="2">NBRC 10035</strain>
    </source>
</reference>
<proteinExistence type="predicted"/>
<evidence type="ECO:0000256" key="1">
    <source>
        <dbReference type="SAM" id="MobiDB-lite"/>
    </source>
</evidence>
<feature type="region of interest" description="Disordered" evidence="1">
    <location>
        <begin position="1"/>
        <end position="47"/>
    </location>
</feature>
<sequence length="227" mass="24667">MAMGSSLPSMQQPRHTLGMGTTATTGPASMSRTSSEQLHPQHPISHIPSTLHTNVAQYASATPPPVGSFLQQQQQQQQQQLYNNSIGATNLSSTYVPYSPYPTSSDIYQPVSSISQQQSLNLQQQQQYMDTVPIVSGNNSSYSFGNIYQQPQQPPLKKQITQSQPSIYGSTSNASAPMAPSVLSLGPPAFLPQDTSLAPFGYGNSSMIPQLQYPPMEPPQSKKKIFY</sequence>
<feature type="compositionally biased region" description="Polar residues" evidence="1">
    <location>
        <begin position="1"/>
        <end position="38"/>
    </location>
</feature>
<keyword evidence="3" id="KW-1185">Reference proteome</keyword>